<accession>A0A7V4G7M2</accession>
<dbReference type="InterPro" id="IPR013096">
    <property type="entry name" value="Cupin_2"/>
</dbReference>
<dbReference type="InterPro" id="IPR014710">
    <property type="entry name" value="RmlC-like_jellyroll"/>
</dbReference>
<dbReference type="SUPFAM" id="SSF51182">
    <property type="entry name" value="RmlC-like cupins"/>
    <property type="match status" value="1"/>
</dbReference>
<evidence type="ECO:0000313" key="2">
    <source>
        <dbReference type="EMBL" id="HGS04706.1"/>
    </source>
</evidence>
<dbReference type="EMBL" id="DSXI01000175">
    <property type="protein sequence ID" value="HGS04706.1"/>
    <property type="molecule type" value="Genomic_DNA"/>
</dbReference>
<organism evidence="2">
    <name type="scientific">Desulfobacca acetoxidans</name>
    <dbReference type="NCBI Taxonomy" id="60893"/>
    <lineage>
        <taxon>Bacteria</taxon>
        <taxon>Pseudomonadati</taxon>
        <taxon>Thermodesulfobacteriota</taxon>
        <taxon>Desulfobaccia</taxon>
        <taxon>Desulfobaccales</taxon>
        <taxon>Desulfobaccaceae</taxon>
        <taxon>Desulfobacca</taxon>
    </lineage>
</organism>
<dbReference type="AlphaFoldDB" id="A0A7V4G7M2"/>
<comment type="caution">
    <text evidence="2">The sequence shown here is derived from an EMBL/GenBank/DDBJ whole genome shotgun (WGS) entry which is preliminary data.</text>
</comment>
<gene>
    <name evidence="2" type="ORF">ENT08_03050</name>
</gene>
<protein>
    <submittedName>
        <fullName evidence="2">Cupin domain-containing protein</fullName>
    </submittedName>
</protein>
<proteinExistence type="predicted"/>
<dbReference type="Pfam" id="PF07883">
    <property type="entry name" value="Cupin_2"/>
    <property type="match status" value="1"/>
</dbReference>
<feature type="domain" description="Cupin type-2" evidence="1">
    <location>
        <begin position="41"/>
        <end position="114"/>
    </location>
</feature>
<sequence length="135" mass="14981">MSAVEFIDLSSEILEDARGFSCYPLRGRAADPKGLPAAFHLVSIAPGQVRGNHLHPGRQEWLYPFHGTGRFIWEDTAGQRRERLISGHRLLIRIPPGVAHALQNPGPEPLYLLAWREGEGEPPGEVQETVPYLLG</sequence>
<dbReference type="Gene3D" id="2.60.120.10">
    <property type="entry name" value="Jelly Rolls"/>
    <property type="match status" value="1"/>
</dbReference>
<dbReference type="CDD" id="cd02208">
    <property type="entry name" value="cupin_RmlC-like"/>
    <property type="match status" value="1"/>
</dbReference>
<dbReference type="InterPro" id="IPR011051">
    <property type="entry name" value="RmlC_Cupin_sf"/>
</dbReference>
<name>A0A7V4G7M2_9BACT</name>
<evidence type="ECO:0000259" key="1">
    <source>
        <dbReference type="Pfam" id="PF07883"/>
    </source>
</evidence>
<reference evidence="2" key="1">
    <citation type="journal article" date="2020" name="mSystems">
        <title>Genome- and Community-Level Interaction Insights into Carbon Utilization and Element Cycling Functions of Hydrothermarchaeota in Hydrothermal Sediment.</title>
        <authorList>
            <person name="Zhou Z."/>
            <person name="Liu Y."/>
            <person name="Xu W."/>
            <person name="Pan J."/>
            <person name="Luo Z.H."/>
            <person name="Li M."/>
        </authorList>
    </citation>
    <scope>NUCLEOTIDE SEQUENCE [LARGE SCALE GENOMIC DNA]</scope>
    <source>
        <strain evidence="2">SpSt-548</strain>
    </source>
</reference>